<dbReference type="InterPro" id="IPR027483">
    <property type="entry name" value="PInositol-4-P-4/5-kinase_C_sf"/>
</dbReference>
<dbReference type="GO" id="GO:0000329">
    <property type="term" value="C:fungal-type vacuole membrane"/>
    <property type="evidence" value="ECO:0007669"/>
    <property type="project" value="TreeGrafter"/>
</dbReference>
<sequence length="673" mass="73766">VGGIIDPWDVGDQDSPRSLATRSQSSLSEQISIDTSSDSDIDSDIDGGLVYTHSMQLTPGGAVARSYRSSHYMDGRSGKPGSEDFSESPADLLLSSPIRQMQPSTRRSQQLLSAADARDGMARAGARSMLGSLHRLHSQHRRESSAEDDELDPHEPDLHFGQSDTGSDAENASSFNNHGTGPAAVLPHTSTAASAAATTADTPADASPRGVLSAVALSSAAASGLSMTRTRTAESGVDVGGGGDSAAMVLSPPENIATFWKAISNLLMAPDTSQLFQIGLDLVYPLGPTEHVMPGSPIIVREAEPSSIIAYTLLNDEFRKILHALFEEARSGGDVGPRRRAHDADDASSAGSGESFDDDLEERSPLNEFSQAPPSRDDGEDIKRVLLQAQEHVYFEFSAGRKKFTCEVYYAAQFEALRRCNGCEDSYIESLSRCMPYSAKGGKSGSAFMLTRDRRFIAKHVSKAETKAFLKFAPSYFEHMYWNWLYRDNRPSVLAKIFGFCCVTLPNAAGGKPVKLNVMIMENLFYGRNCSPVFDLKGSERNRMVDDKGTNAVFQDENLVKFIRDRPICIRQQTKRHLHDAIWNDTLFLSKMNVMDYSLLVGFDAGSNQLVVGIIDFIRTFTCDKKLESWVKEAGILGGGKGPTIVSPKQYKNRFREAMERYFLTIPDKFYES</sequence>
<dbReference type="CDD" id="cd17300">
    <property type="entry name" value="PIPKc_PIKfyve"/>
    <property type="match status" value="1"/>
</dbReference>
<dbReference type="EC" id="2.7.1.150" evidence="6"/>
<dbReference type="SUPFAM" id="SSF56104">
    <property type="entry name" value="SAICAR synthase-like"/>
    <property type="match status" value="1"/>
</dbReference>
<proteinExistence type="predicted"/>
<dbReference type="InterPro" id="IPR002498">
    <property type="entry name" value="PInositol-4-P-4/5-kinase_core"/>
</dbReference>
<dbReference type="PANTHER" id="PTHR45748">
    <property type="entry name" value="1-PHOSPHATIDYLINOSITOL 3-PHOSPHATE 5-KINASE-RELATED"/>
    <property type="match status" value="1"/>
</dbReference>
<protein>
    <submittedName>
        <fullName evidence="6">Mitochondrial distribution and morphology protein 12</fullName>
        <ecNumber evidence="6">2.7.1.150</ecNumber>
    </submittedName>
</protein>
<dbReference type="GO" id="GO:0000285">
    <property type="term" value="F:1-phosphatidylinositol-3-phosphate 5-kinase activity"/>
    <property type="evidence" value="ECO:0007669"/>
    <property type="project" value="UniProtKB-EC"/>
</dbReference>
<evidence type="ECO:0000256" key="3">
    <source>
        <dbReference type="PROSITE-ProRule" id="PRU00781"/>
    </source>
</evidence>
<dbReference type="Proteomes" id="UP001143981">
    <property type="component" value="Unassembled WGS sequence"/>
</dbReference>
<feature type="domain" description="PIPK" evidence="5">
    <location>
        <begin position="344"/>
        <end position="663"/>
    </location>
</feature>
<keyword evidence="7" id="KW-1185">Reference proteome</keyword>
<dbReference type="GO" id="GO:0010008">
    <property type="term" value="C:endosome membrane"/>
    <property type="evidence" value="ECO:0007669"/>
    <property type="project" value="TreeGrafter"/>
</dbReference>
<dbReference type="PROSITE" id="PS51455">
    <property type="entry name" value="PIPK"/>
    <property type="match status" value="1"/>
</dbReference>
<feature type="region of interest" description="Disordered" evidence="4">
    <location>
        <begin position="332"/>
        <end position="379"/>
    </location>
</feature>
<dbReference type="AlphaFoldDB" id="A0A9W7YF81"/>
<dbReference type="FunFam" id="3.30.810.10:FF:000001">
    <property type="entry name" value="1-phosphatidylinositol 3-phosphate 5-kinase FAB1"/>
    <property type="match status" value="1"/>
</dbReference>
<comment type="caution">
    <text evidence="6">The sequence shown here is derived from an EMBL/GenBank/DDBJ whole genome shotgun (WGS) entry which is preliminary data.</text>
</comment>
<feature type="non-terminal residue" evidence="6">
    <location>
        <position position="1"/>
    </location>
</feature>
<dbReference type="GO" id="GO:0005524">
    <property type="term" value="F:ATP binding"/>
    <property type="evidence" value="ECO:0007669"/>
    <property type="project" value="UniProtKB-UniRule"/>
</dbReference>
<evidence type="ECO:0000259" key="5">
    <source>
        <dbReference type="PROSITE" id="PS51455"/>
    </source>
</evidence>
<feature type="compositionally biased region" description="Polar residues" evidence="4">
    <location>
        <begin position="97"/>
        <end position="112"/>
    </location>
</feature>
<keyword evidence="3 6" id="KW-0808">Transferase</keyword>
<keyword evidence="1 3" id="KW-0547">Nucleotide-binding</keyword>
<feature type="region of interest" description="Disordered" evidence="4">
    <location>
        <begin position="1"/>
        <end position="44"/>
    </location>
</feature>
<dbReference type="Pfam" id="PF01504">
    <property type="entry name" value="PIP5K"/>
    <property type="match status" value="2"/>
</dbReference>
<dbReference type="InterPro" id="IPR044769">
    <property type="entry name" value="PIKfyve_PIPKc"/>
</dbReference>
<gene>
    <name evidence="6" type="primary">MDM12_1</name>
    <name evidence="6" type="ORF">LPJ61_001425</name>
</gene>
<evidence type="ECO:0000313" key="7">
    <source>
        <dbReference type="Proteomes" id="UP001143981"/>
    </source>
</evidence>
<dbReference type="GO" id="GO:0046854">
    <property type="term" value="P:phosphatidylinositol phosphate biosynthetic process"/>
    <property type="evidence" value="ECO:0007669"/>
    <property type="project" value="TreeGrafter"/>
</dbReference>
<dbReference type="SMART" id="SM00330">
    <property type="entry name" value="PIPKc"/>
    <property type="match status" value="1"/>
</dbReference>
<dbReference type="InterPro" id="IPR027484">
    <property type="entry name" value="PInositol-4-P-5-kinase_N"/>
</dbReference>
<keyword evidence="3" id="KW-0418">Kinase</keyword>
<dbReference type="OrthoDB" id="158357at2759"/>
<evidence type="ECO:0000256" key="2">
    <source>
        <dbReference type="ARBA" id="ARBA00022840"/>
    </source>
</evidence>
<feature type="compositionally biased region" description="Polar residues" evidence="4">
    <location>
        <begin position="162"/>
        <end position="179"/>
    </location>
</feature>
<evidence type="ECO:0000313" key="6">
    <source>
        <dbReference type="EMBL" id="KAJ1733734.1"/>
    </source>
</evidence>
<keyword evidence="2 3" id="KW-0067">ATP-binding</keyword>
<dbReference type="Gene3D" id="3.30.810.10">
    <property type="entry name" value="2-Layer Sandwich"/>
    <property type="match status" value="1"/>
</dbReference>
<feature type="compositionally biased region" description="Polar residues" evidence="4">
    <location>
        <begin position="16"/>
        <end position="30"/>
    </location>
</feature>
<dbReference type="PANTHER" id="PTHR45748:SF7">
    <property type="entry name" value="1-PHOSPHATIDYLINOSITOL 3-PHOSPHATE 5-KINASE-RELATED"/>
    <property type="match status" value="1"/>
</dbReference>
<evidence type="ECO:0000256" key="4">
    <source>
        <dbReference type="SAM" id="MobiDB-lite"/>
    </source>
</evidence>
<feature type="region of interest" description="Disordered" evidence="4">
    <location>
        <begin position="134"/>
        <end position="186"/>
    </location>
</feature>
<reference evidence="6" key="1">
    <citation type="submission" date="2022-07" db="EMBL/GenBank/DDBJ databases">
        <title>Phylogenomic reconstructions and comparative analyses of Kickxellomycotina fungi.</title>
        <authorList>
            <person name="Reynolds N.K."/>
            <person name="Stajich J.E."/>
            <person name="Barry K."/>
            <person name="Grigoriev I.V."/>
            <person name="Crous P."/>
            <person name="Smith M.E."/>
        </authorList>
    </citation>
    <scope>NUCLEOTIDE SEQUENCE</scope>
    <source>
        <strain evidence="6">BCRC 34381</strain>
    </source>
</reference>
<dbReference type="EMBL" id="JANBOI010000119">
    <property type="protein sequence ID" value="KAJ1733734.1"/>
    <property type="molecule type" value="Genomic_DNA"/>
</dbReference>
<name>A0A9W7YF81_9FUNG</name>
<organism evidence="6 7">
    <name type="scientific">Coemansia biformis</name>
    <dbReference type="NCBI Taxonomy" id="1286918"/>
    <lineage>
        <taxon>Eukaryota</taxon>
        <taxon>Fungi</taxon>
        <taxon>Fungi incertae sedis</taxon>
        <taxon>Zoopagomycota</taxon>
        <taxon>Kickxellomycotina</taxon>
        <taxon>Kickxellomycetes</taxon>
        <taxon>Kickxellales</taxon>
        <taxon>Kickxellaceae</taxon>
        <taxon>Coemansia</taxon>
    </lineage>
</organism>
<accession>A0A9W7YF81</accession>
<evidence type="ECO:0000256" key="1">
    <source>
        <dbReference type="ARBA" id="ARBA00022741"/>
    </source>
</evidence>
<dbReference type="Gene3D" id="3.30.800.10">
    <property type="entry name" value="Phosphatidylinositol Phosphate Kinase II Beta"/>
    <property type="match status" value="1"/>
</dbReference>
<feature type="region of interest" description="Disordered" evidence="4">
    <location>
        <begin position="68"/>
        <end position="120"/>
    </location>
</feature>